<name>A0A1R1MLB2_9BACT</name>
<feature type="transmembrane region" description="Helical" evidence="1">
    <location>
        <begin position="77"/>
        <end position="96"/>
    </location>
</feature>
<evidence type="ECO:0000256" key="1">
    <source>
        <dbReference type="SAM" id="Phobius"/>
    </source>
</evidence>
<sequence length="101" mass="11704">MRSERLFYTLYLVAAVFLFFFFIMHNLMMHIKPLKEALHPHTPYFIYVLDFSILVMLYHGLYGIRSIVIEKKGYSKGVDLLFAVVGVILAVVLIAAKHKVI</sequence>
<dbReference type="RefSeq" id="WP_076712855.1">
    <property type="nucleotide sequence ID" value="NZ_MOEN01000012.1"/>
</dbReference>
<dbReference type="STRING" id="1914305.BLW93_04155"/>
<keyword evidence="1" id="KW-0812">Transmembrane</keyword>
<accession>A0A1R1MLB2</accession>
<evidence type="ECO:0000313" key="3">
    <source>
        <dbReference type="Proteomes" id="UP000187408"/>
    </source>
</evidence>
<evidence type="ECO:0000313" key="2">
    <source>
        <dbReference type="EMBL" id="OMH40598.1"/>
    </source>
</evidence>
<gene>
    <name evidence="2" type="ORF">BLW93_04155</name>
</gene>
<dbReference type="EMBL" id="MOEN01000012">
    <property type="protein sequence ID" value="OMH40598.1"/>
    <property type="molecule type" value="Genomic_DNA"/>
</dbReference>
<organism evidence="2 3">
    <name type="scientific">Desulfurobacterium indicum</name>
    <dbReference type="NCBI Taxonomy" id="1914305"/>
    <lineage>
        <taxon>Bacteria</taxon>
        <taxon>Pseudomonadati</taxon>
        <taxon>Aquificota</taxon>
        <taxon>Aquificia</taxon>
        <taxon>Desulfurobacteriales</taxon>
        <taxon>Desulfurobacteriaceae</taxon>
        <taxon>Desulfurobacterium</taxon>
    </lineage>
</organism>
<keyword evidence="1" id="KW-0472">Membrane</keyword>
<dbReference type="OrthoDB" id="15281at2"/>
<dbReference type="AlphaFoldDB" id="A0A1R1MLB2"/>
<keyword evidence="3" id="KW-1185">Reference proteome</keyword>
<proteinExistence type="predicted"/>
<feature type="transmembrane region" description="Helical" evidence="1">
    <location>
        <begin position="7"/>
        <end position="24"/>
    </location>
</feature>
<evidence type="ECO:0008006" key="4">
    <source>
        <dbReference type="Google" id="ProtNLM"/>
    </source>
</evidence>
<dbReference type="Proteomes" id="UP000187408">
    <property type="component" value="Unassembled WGS sequence"/>
</dbReference>
<dbReference type="InterPro" id="IPR034804">
    <property type="entry name" value="SQR/QFR_C/D"/>
</dbReference>
<protein>
    <recommendedName>
        <fullName evidence="4">Succinate dehydrogenase</fullName>
    </recommendedName>
</protein>
<reference evidence="2 3" key="1">
    <citation type="submission" date="2016-10" db="EMBL/GenBank/DDBJ databases">
        <title>Genome sequence of a sulfur-reducing bacterium Desulfurobacterium indicum K6013.</title>
        <authorList>
            <person name="Cao J."/>
            <person name="Shao Z."/>
            <person name="Alain K."/>
            <person name="Jebbar M."/>
        </authorList>
    </citation>
    <scope>NUCLEOTIDE SEQUENCE [LARGE SCALE GENOMIC DNA]</scope>
    <source>
        <strain evidence="2 3">K6013</strain>
    </source>
</reference>
<keyword evidence="1" id="KW-1133">Transmembrane helix</keyword>
<dbReference type="GO" id="GO:0016020">
    <property type="term" value="C:membrane"/>
    <property type="evidence" value="ECO:0007669"/>
    <property type="project" value="InterPro"/>
</dbReference>
<dbReference type="SUPFAM" id="SSF81343">
    <property type="entry name" value="Fumarate reductase respiratory complex transmembrane subunits"/>
    <property type="match status" value="1"/>
</dbReference>
<feature type="transmembrane region" description="Helical" evidence="1">
    <location>
        <begin position="44"/>
        <end position="65"/>
    </location>
</feature>
<comment type="caution">
    <text evidence="2">The sequence shown here is derived from an EMBL/GenBank/DDBJ whole genome shotgun (WGS) entry which is preliminary data.</text>
</comment>